<keyword evidence="4 10" id="KW-0808">Transferase</keyword>
<keyword evidence="5 8" id="KW-0812">Transmembrane</keyword>
<feature type="transmembrane region" description="Helical" evidence="8">
    <location>
        <begin position="312"/>
        <end position="328"/>
    </location>
</feature>
<dbReference type="RefSeq" id="WP_303701164.1">
    <property type="nucleotide sequence ID" value="NZ_VSIV01000164.1"/>
</dbReference>
<accession>A0A5D0MK21</accession>
<dbReference type="AlphaFoldDB" id="A0A5D0MK21"/>
<dbReference type="GO" id="GO:0009103">
    <property type="term" value="P:lipopolysaccharide biosynthetic process"/>
    <property type="evidence" value="ECO:0007669"/>
    <property type="project" value="TreeGrafter"/>
</dbReference>
<sequence>MISNRSIVFFLLLYFFILLIPTYNLPLFETTEARYSEVAREMIATGNYLEPQFEGVKHFHKPPFAYWMMAAGMKIFGANGFGIRFFGVIAAVFSVFFLYKTAGLFFKEKQDWFLNSLVLASSLLFLVISRIASTDIYLTFFTIAAQYFLFKQIFYEKSVFNVSAYGILLGLGFITKGPIIFLFTILPYLAGKIFFKSHRQNFSLKDIAYTLLLFLAVSLPWYIAVIVKNPDLLYYFLKVQTVDRVATNRFGRDQEFYFFFIIFLVSFFPHVVYFIKSLINFKKMDSFLKPLFLYILVPFIVFQISVSKLATYILPFYGTASMIAYYGYKNFNSKIINNSIIVISFILPAALALSGYIYEPLYSLRYLVILCALILVILLFAVFKYAYSYKSFLRGISLFYIALTFLLYFFVPNIGPEINGFKQMSQKLNRLDPERSVQTVLFDTSKPSISFYRNKLAVTALEDDRYLGFQKTDNYKKYYFTAEEQMKQFVGTHEMFFLVTKPKKLLDFEKRYNTQCSVVFEQRKYSAYQCINKGLE</sequence>
<feature type="transmembrane region" description="Helical" evidence="8">
    <location>
        <begin position="7"/>
        <end position="25"/>
    </location>
</feature>
<evidence type="ECO:0000313" key="10">
    <source>
        <dbReference type="EMBL" id="TYB33336.1"/>
    </source>
</evidence>
<protein>
    <submittedName>
        <fullName evidence="10">Glycosyltransferase family 39 protein</fullName>
    </submittedName>
</protein>
<evidence type="ECO:0000259" key="9">
    <source>
        <dbReference type="Pfam" id="PF13231"/>
    </source>
</evidence>
<dbReference type="GO" id="GO:0005886">
    <property type="term" value="C:plasma membrane"/>
    <property type="evidence" value="ECO:0007669"/>
    <property type="project" value="UniProtKB-SubCell"/>
</dbReference>
<keyword evidence="6 8" id="KW-1133">Transmembrane helix</keyword>
<comment type="subcellular location">
    <subcellularLocation>
        <location evidence="1">Cell membrane</location>
        <topology evidence="1">Multi-pass membrane protein</topology>
    </subcellularLocation>
</comment>
<feature type="domain" description="Glycosyltransferase RgtA/B/C/D-like" evidence="9">
    <location>
        <begin position="60"/>
        <end position="222"/>
    </location>
</feature>
<name>A0A5D0MK21_FLESI</name>
<gene>
    <name evidence="10" type="ORF">FXF49_06865</name>
</gene>
<evidence type="ECO:0000256" key="5">
    <source>
        <dbReference type="ARBA" id="ARBA00022692"/>
    </source>
</evidence>
<feature type="transmembrane region" description="Helical" evidence="8">
    <location>
        <begin position="88"/>
        <end position="106"/>
    </location>
</feature>
<dbReference type="PANTHER" id="PTHR33908">
    <property type="entry name" value="MANNOSYLTRANSFERASE YKCB-RELATED"/>
    <property type="match status" value="1"/>
</dbReference>
<evidence type="ECO:0000313" key="11">
    <source>
        <dbReference type="Proteomes" id="UP000323337"/>
    </source>
</evidence>
<dbReference type="GO" id="GO:0016763">
    <property type="term" value="F:pentosyltransferase activity"/>
    <property type="evidence" value="ECO:0007669"/>
    <property type="project" value="TreeGrafter"/>
</dbReference>
<dbReference type="Pfam" id="PF13231">
    <property type="entry name" value="PMT_2"/>
    <property type="match status" value="1"/>
</dbReference>
<keyword evidence="3" id="KW-0328">Glycosyltransferase</keyword>
<keyword evidence="7 8" id="KW-0472">Membrane</keyword>
<dbReference type="InterPro" id="IPR038731">
    <property type="entry name" value="RgtA/B/C-like"/>
</dbReference>
<feature type="transmembrane region" description="Helical" evidence="8">
    <location>
        <begin position="207"/>
        <end position="227"/>
    </location>
</feature>
<comment type="caution">
    <text evidence="10">The sequence shown here is derived from an EMBL/GenBank/DDBJ whole genome shotgun (WGS) entry which is preliminary data.</text>
</comment>
<feature type="transmembrane region" description="Helical" evidence="8">
    <location>
        <begin position="167"/>
        <end position="195"/>
    </location>
</feature>
<feature type="transmembrane region" description="Helical" evidence="8">
    <location>
        <begin position="256"/>
        <end position="275"/>
    </location>
</feature>
<reference evidence="10 11" key="1">
    <citation type="submission" date="2019-08" db="EMBL/GenBank/DDBJ databases">
        <title>Genomic characterization of a novel candidate phylum (ARYD3) from a high temperature, high salinity tertiary oil reservoir in north central Oklahoma, USA.</title>
        <authorList>
            <person name="Youssef N.H."/>
            <person name="Yadav A."/>
            <person name="Elshahed M.S."/>
        </authorList>
    </citation>
    <scope>NUCLEOTIDE SEQUENCE [LARGE SCALE GENOMIC DNA]</scope>
    <source>
        <strain evidence="10">ARYD1</strain>
    </source>
</reference>
<evidence type="ECO:0000256" key="3">
    <source>
        <dbReference type="ARBA" id="ARBA00022676"/>
    </source>
</evidence>
<dbReference type="GO" id="GO:0010041">
    <property type="term" value="P:response to iron(III) ion"/>
    <property type="evidence" value="ECO:0007669"/>
    <property type="project" value="TreeGrafter"/>
</dbReference>
<evidence type="ECO:0000256" key="4">
    <source>
        <dbReference type="ARBA" id="ARBA00022679"/>
    </source>
</evidence>
<dbReference type="InterPro" id="IPR050297">
    <property type="entry name" value="LipidA_mod_glycosyltrf_83"/>
</dbReference>
<proteinExistence type="predicted"/>
<keyword evidence="2" id="KW-1003">Cell membrane</keyword>
<evidence type="ECO:0000256" key="6">
    <source>
        <dbReference type="ARBA" id="ARBA00022989"/>
    </source>
</evidence>
<dbReference type="Proteomes" id="UP000323337">
    <property type="component" value="Unassembled WGS sequence"/>
</dbReference>
<feature type="transmembrane region" description="Helical" evidence="8">
    <location>
        <begin position="287"/>
        <end position="306"/>
    </location>
</feature>
<evidence type="ECO:0000256" key="7">
    <source>
        <dbReference type="ARBA" id="ARBA00023136"/>
    </source>
</evidence>
<feature type="transmembrane region" description="Helical" evidence="8">
    <location>
        <begin position="392"/>
        <end position="411"/>
    </location>
</feature>
<feature type="transmembrane region" description="Helical" evidence="8">
    <location>
        <begin position="112"/>
        <end position="129"/>
    </location>
</feature>
<evidence type="ECO:0000256" key="2">
    <source>
        <dbReference type="ARBA" id="ARBA00022475"/>
    </source>
</evidence>
<organism evidence="10 11">
    <name type="scientific">Flexistipes sinusarabici</name>
    <dbReference type="NCBI Taxonomy" id="2352"/>
    <lineage>
        <taxon>Bacteria</taxon>
        <taxon>Pseudomonadati</taxon>
        <taxon>Deferribacterota</taxon>
        <taxon>Deferribacteres</taxon>
        <taxon>Deferribacterales</taxon>
        <taxon>Flexistipitaceae</taxon>
        <taxon>Flexistipes</taxon>
    </lineage>
</organism>
<feature type="transmembrane region" description="Helical" evidence="8">
    <location>
        <begin position="340"/>
        <end position="358"/>
    </location>
</feature>
<feature type="transmembrane region" description="Helical" evidence="8">
    <location>
        <begin position="364"/>
        <end position="385"/>
    </location>
</feature>
<dbReference type="EMBL" id="VSIV01000164">
    <property type="protein sequence ID" value="TYB33336.1"/>
    <property type="molecule type" value="Genomic_DNA"/>
</dbReference>
<evidence type="ECO:0000256" key="1">
    <source>
        <dbReference type="ARBA" id="ARBA00004651"/>
    </source>
</evidence>
<evidence type="ECO:0000256" key="8">
    <source>
        <dbReference type="SAM" id="Phobius"/>
    </source>
</evidence>
<dbReference type="PANTHER" id="PTHR33908:SF3">
    <property type="entry name" value="UNDECAPRENYL PHOSPHATE-ALPHA-4-AMINO-4-DEOXY-L-ARABINOSE ARABINOSYL TRANSFERASE"/>
    <property type="match status" value="1"/>
</dbReference>